<name>A0A4U7JFD9_9FIRM</name>
<dbReference type="InterPro" id="IPR050709">
    <property type="entry name" value="Biotin_Carboxyl_Carrier/Decarb"/>
</dbReference>
<reference evidence="2 3" key="1">
    <citation type="submission" date="2020-09" db="EMBL/GenBank/DDBJ databases">
        <title>Characterization and genome sequencing of Ruminiclostridium sp. nov. MA18.</title>
        <authorList>
            <person name="Rettenmaier R."/>
            <person name="Kowollik M.-L."/>
            <person name="Liebl W."/>
            <person name="Zverlov V."/>
        </authorList>
    </citation>
    <scope>NUCLEOTIDE SEQUENCE [LARGE SCALE GENOMIC DNA]</scope>
    <source>
        <strain evidence="2 3">MA18</strain>
    </source>
</reference>
<dbReference type="OrthoDB" id="9812676at2"/>
<proteinExistence type="predicted"/>
<dbReference type="AlphaFoldDB" id="A0A4U7JFD9"/>
<dbReference type="RefSeq" id="WP_137698419.1">
    <property type="nucleotide sequence ID" value="NZ_CP061336.1"/>
</dbReference>
<dbReference type="KEGG" id="rher:EHE19_005385"/>
<sequence>MRYIVTINNKNYEVEVERGQANIIKTTEVAPAVTPAPSAAISAPVPQPSPAPAAAVASVNGEPIKAPMPGLILNCKVNPGSKVKRGDVLFILEAMKMENEIVAPIDGTVVQILAAKGSSVSTGEILAVIQ</sequence>
<keyword evidence="3" id="KW-1185">Reference proteome</keyword>
<dbReference type="PANTHER" id="PTHR45266">
    <property type="entry name" value="OXALOACETATE DECARBOXYLASE ALPHA CHAIN"/>
    <property type="match status" value="1"/>
</dbReference>
<dbReference type="FunFam" id="2.40.50.100:FF:000003">
    <property type="entry name" value="Acetyl-CoA carboxylase biotin carboxyl carrier protein"/>
    <property type="match status" value="1"/>
</dbReference>
<dbReference type="SUPFAM" id="SSF51230">
    <property type="entry name" value="Single hybrid motif"/>
    <property type="match status" value="1"/>
</dbReference>
<protein>
    <submittedName>
        <fullName evidence="2">Biotin/lipoyl-binding protein</fullName>
    </submittedName>
</protein>
<evidence type="ECO:0000313" key="2">
    <source>
        <dbReference type="EMBL" id="QNU67883.1"/>
    </source>
</evidence>
<dbReference type="Gene3D" id="2.40.50.100">
    <property type="match status" value="1"/>
</dbReference>
<evidence type="ECO:0000313" key="3">
    <source>
        <dbReference type="Proteomes" id="UP000306409"/>
    </source>
</evidence>
<dbReference type="InterPro" id="IPR001882">
    <property type="entry name" value="Biotin_BS"/>
</dbReference>
<dbReference type="InterPro" id="IPR011053">
    <property type="entry name" value="Single_hybrid_motif"/>
</dbReference>
<organism evidence="2 3">
    <name type="scientific">Ruminiclostridium herbifermentans</name>
    <dbReference type="NCBI Taxonomy" id="2488810"/>
    <lineage>
        <taxon>Bacteria</taxon>
        <taxon>Bacillati</taxon>
        <taxon>Bacillota</taxon>
        <taxon>Clostridia</taxon>
        <taxon>Eubacteriales</taxon>
        <taxon>Oscillospiraceae</taxon>
        <taxon>Ruminiclostridium</taxon>
    </lineage>
</organism>
<dbReference type="PANTHER" id="PTHR45266:SF3">
    <property type="entry name" value="OXALOACETATE DECARBOXYLASE ALPHA CHAIN"/>
    <property type="match status" value="1"/>
</dbReference>
<dbReference type="CDD" id="cd06850">
    <property type="entry name" value="biotinyl_domain"/>
    <property type="match status" value="1"/>
</dbReference>
<dbReference type="PROSITE" id="PS00188">
    <property type="entry name" value="BIOTIN"/>
    <property type="match status" value="1"/>
</dbReference>
<gene>
    <name evidence="2" type="ORF">EHE19_005385</name>
</gene>
<keyword evidence="1" id="KW-0092">Biotin</keyword>
<dbReference type="Pfam" id="PF00364">
    <property type="entry name" value="Biotin_lipoyl"/>
    <property type="match status" value="1"/>
</dbReference>
<evidence type="ECO:0000256" key="1">
    <source>
        <dbReference type="ARBA" id="ARBA00023267"/>
    </source>
</evidence>
<dbReference type="PROSITE" id="PS50968">
    <property type="entry name" value="BIOTINYL_LIPOYL"/>
    <property type="match status" value="1"/>
</dbReference>
<dbReference type="EMBL" id="CP061336">
    <property type="protein sequence ID" value="QNU67883.1"/>
    <property type="molecule type" value="Genomic_DNA"/>
</dbReference>
<dbReference type="Proteomes" id="UP000306409">
    <property type="component" value="Chromosome"/>
</dbReference>
<dbReference type="InterPro" id="IPR000089">
    <property type="entry name" value="Biotin_lipoyl"/>
</dbReference>
<accession>A0A4U7JFD9</accession>